<name>A0ABM7HJN6_9FIRM</name>
<organism evidence="2 3">
    <name type="scientific">Veillonella orientalis</name>
    <dbReference type="NCBI Taxonomy" id="2682455"/>
    <lineage>
        <taxon>Bacteria</taxon>
        <taxon>Bacillati</taxon>
        <taxon>Bacillota</taxon>
        <taxon>Negativicutes</taxon>
        <taxon>Veillonellales</taxon>
        <taxon>Veillonellaceae</taxon>
        <taxon>Veillonella</taxon>
    </lineage>
</organism>
<evidence type="ECO:0000313" key="3">
    <source>
        <dbReference type="Proteomes" id="UP000679260"/>
    </source>
</evidence>
<feature type="compositionally biased region" description="Acidic residues" evidence="1">
    <location>
        <begin position="537"/>
        <end position="546"/>
    </location>
</feature>
<feature type="compositionally biased region" description="Basic and acidic residues" evidence="1">
    <location>
        <begin position="492"/>
        <end position="502"/>
    </location>
</feature>
<dbReference type="EMBL" id="AP022322">
    <property type="protein sequence ID" value="BBU37316.1"/>
    <property type="molecule type" value="Genomic_DNA"/>
</dbReference>
<dbReference type="Proteomes" id="UP000679260">
    <property type="component" value="Chromosome"/>
</dbReference>
<proteinExistence type="predicted"/>
<gene>
    <name evidence="2" type="ORF">VEIS1202513_18370</name>
</gene>
<reference evidence="2 3" key="1">
    <citation type="submission" date="2020-01" db="EMBL/GenBank/DDBJ databases">
        <title>Veillonella burapaensis sp. nov., anaerobic, Gram-stain-negative coccus isolated from saliva of a Thai child.</title>
        <authorList>
            <person name="Mashima I."/>
            <person name="Theodorea C."/>
            <person name="Nakazawa F."/>
            <person name="Thaweboon B."/>
            <person name="Thaweboon S."/>
            <person name="Tamai R."/>
            <person name="Kiyoura Y."/>
        </authorList>
    </citation>
    <scope>NUCLEOTIDE SEQUENCE [LARGE SCALE GENOMIC DNA]</scope>
    <source>
        <strain evidence="2 3">S12025-13</strain>
    </source>
</reference>
<protein>
    <submittedName>
        <fullName evidence="2">Uncharacterized protein</fullName>
    </submittedName>
</protein>
<evidence type="ECO:0000313" key="2">
    <source>
        <dbReference type="EMBL" id="BBU37316.1"/>
    </source>
</evidence>
<evidence type="ECO:0000256" key="1">
    <source>
        <dbReference type="SAM" id="MobiDB-lite"/>
    </source>
</evidence>
<feature type="region of interest" description="Disordered" evidence="1">
    <location>
        <begin position="481"/>
        <end position="555"/>
    </location>
</feature>
<accession>A0ABM7HJN6</accession>
<keyword evidence="3" id="KW-1185">Reference proteome</keyword>
<sequence length="662" mass="74334">MKYWEFPGGFGLTPTGSNGAGIETFLDNIPMSLTREVLQNSIDAHQKNLNAPVRVEFKFETIQAKDILGEDELINDILPKAENFWKEKNNADTLHYLKTFKSVLTSETIDMLVISDYNTTGLNNQNFASLIEGDGYSEKSDETSAGSKGIGKAAPFAASNLRTVFYNSMSTHDGNKFAGVINFVSYRDDEKVSFDESTASYITQARGRLSCDIEVPVRFTQNRQEYGTDLFVMGLKKIENWKEKIILAVLNNFLVALQNNKLEVVVGDERINQLTLSGYLKSIKETLKIGDYNLSTDERNTFYNTYSYYLALSSENNKRFSIPEEWVEEYPFIENTGEATLYLVLDEEHPTRRVLQTRRSGMTIFERNRINGSIPFSGVFYATGHKLNVFLKKLENVNHDNWSTDREDDSNRKKSEQFLKALYHWYKAKVEECFGSEDGEAISAFGLNDLLPMMAPKDGDADKIEDSGITSRISNVAIKEKASKPSVTDEASESKTLDRIMTEIELGEGDSTGSGSERKGEGGGNSSDNQYGHGEDEPGEQGEVDGGDPSVSVKFTEVNNPDYLKMKIIDVDSDNGMYRLIGITTKRKNRLGFSFQSIGENGVAYNKTIKDISSKSGNQVKLHGSKKFSVEDLEINKRFVVDFTIEDRMRVKMKGVTYELKG</sequence>